<feature type="transmembrane region" description="Helical" evidence="7">
    <location>
        <begin position="304"/>
        <end position="324"/>
    </location>
</feature>
<dbReference type="RefSeq" id="WP_098038307.1">
    <property type="nucleotide sequence ID" value="NZ_CWGJ01000012.1"/>
</dbReference>
<dbReference type="GO" id="GO:1902600">
    <property type="term" value="P:proton transmembrane transport"/>
    <property type="evidence" value="ECO:0007669"/>
    <property type="project" value="InterPro"/>
</dbReference>
<feature type="transmembrane region" description="Helical" evidence="7">
    <location>
        <begin position="368"/>
        <end position="387"/>
    </location>
</feature>
<keyword evidence="4 7" id="KW-0812">Transmembrane</keyword>
<proteinExistence type="inferred from homology"/>
<dbReference type="Pfam" id="PF00999">
    <property type="entry name" value="Na_H_Exchanger"/>
    <property type="match status" value="1"/>
</dbReference>
<dbReference type="GO" id="GO:0006813">
    <property type="term" value="P:potassium ion transport"/>
    <property type="evidence" value="ECO:0007669"/>
    <property type="project" value="InterPro"/>
</dbReference>
<comment type="similarity">
    <text evidence="2">Belongs to the monovalent cation:proton antiporter 2 (CPA2) transporter (TC 2.A.37) family.</text>
</comment>
<dbReference type="GO" id="GO:0015297">
    <property type="term" value="F:antiporter activity"/>
    <property type="evidence" value="ECO:0007669"/>
    <property type="project" value="InterPro"/>
</dbReference>
<feature type="transmembrane region" description="Helical" evidence="7">
    <location>
        <begin position="7"/>
        <end position="25"/>
    </location>
</feature>
<keyword evidence="3" id="KW-0813">Transport</keyword>
<evidence type="ECO:0000259" key="8">
    <source>
        <dbReference type="PROSITE" id="PS51201"/>
    </source>
</evidence>
<evidence type="ECO:0000256" key="7">
    <source>
        <dbReference type="SAM" id="Phobius"/>
    </source>
</evidence>
<dbReference type="InterPro" id="IPR003148">
    <property type="entry name" value="RCK_N"/>
</dbReference>
<name>A0A0H5DRU7_9BACT</name>
<evidence type="ECO:0000256" key="3">
    <source>
        <dbReference type="ARBA" id="ARBA00022448"/>
    </source>
</evidence>
<reference evidence="10" key="1">
    <citation type="submission" date="2015-06" db="EMBL/GenBank/DDBJ databases">
        <authorList>
            <person name="Bertelli C."/>
        </authorList>
    </citation>
    <scope>NUCLEOTIDE SEQUENCE [LARGE SCALE GENOMIC DNA]</scope>
    <source>
        <strain evidence="10">CRIB-30</strain>
    </source>
</reference>
<feature type="transmembrane region" description="Helical" evidence="7">
    <location>
        <begin position="116"/>
        <end position="137"/>
    </location>
</feature>
<evidence type="ECO:0000256" key="1">
    <source>
        <dbReference type="ARBA" id="ARBA00004141"/>
    </source>
</evidence>
<dbReference type="PANTHER" id="PTHR42751">
    <property type="entry name" value="SODIUM/HYDROGEN EXCHANGER FAMILY/TRKA DOMAIN PROTEIN"/>
    <property type="match status" value="1"/>
</dbReference>
<dbReference type="AlphaFoldDB" id="A0A0H5DRU7"/>
<protein>
    <submittedName>
        <fullName evidence="9">Monovalent cation transporter, sodium/hydrogen exchanger family</fullName>
    </submittedName>
</protein>
<dbReference type="PROSITE" id="PS51201">
    <property type="entry name" value="RCK_N"/>
    <property type="match status" value="1"/>
</dbReference>
<evidence type="ECO:0000256" key="4">
    <source>
        <dbReference type="ARBA" id="ARBA00022692"/>
    </source>
</evidence>
<feature type="transmembrane region" description="Helical" evidence="7">
    <location>
        <begin position="87"/>
        <end position="110"/>
    </location>
</feature>
<feature type="transmembrane region" description="Helical" evidence="7">
    <location>
        <begin position="149"/>
        <end position="172"/>
    </location>
</feature>
<dbReference type="SUPFAM" id="SSF51735">
    <property type="entry name" value="NAD(P)-binding Rossmann-fold domains"/>
    <property type="match status" value="1"/>
</dbReference>
<feature type="domain" description="RCK N-terminal" evidence="8">
    <location>
        <begin position="420"/>
        <end position="534"/>
    </location>
</feature>
<dbReference type="InterPro" id="IPR038770">
    <property type="entry name" value="Na+/solute_symporter_sf"/>
</dbReference>
<comment type="subcellular location">
    <subcellularLocation>
        <location evidence="1">Membrane</location>
        <topology evidence="1">Multi-pass membrane protein</topology>
    </subcellularLocation>
</comment>
<sequence>MGDELKVIWLLAVGLGSACLFGYIAQKVKQSPTIGYLLAGFIIGPNSPGFSADSYITDQLATIGVTLLMFAVGLNFNWKDLLAVKELAVPGALILSCISIAAGVFCTYYLGGTLLAGLVIGIAICVSSTVVIVRVLSDRGLLHTKQGHIVVGWTIVEDLISVFGLLLLPAFASASMTSAGSDASIISAILLVLVKIAALCAIVYLFGEKLIEKLLKIVARTRSHELFTLAILSCTFMIAIGSSYLFGVSLALGAFIAGVIVGKTDMSYQAAANALPMRDTFAVIFFLSVGMLFNPVAVIDNLPLFFGILIILLGLRPVVAFMIVKIAKYPSTVALTVALAISQIGEYSFILAEEGSVLKILPDNGYDIIVACAFITITLNPILFKLFNVTGGRDSRYSNVPVELSLQKLGDNPEGKLSFLPRAIVVGFGPVGQTAAREILKRGYHVTVVDQNIDAISTLKGGEVETIYGDAAQFHIMEKAQPENARLLVIATPEFSVTKAVVQTVQSTNPHLKIIARSRYRANLADLSLGDIPIICDEDASSEKMISILHAELDKMGKLS</sequence>
<dbReference type="Proteomes" id="UP000220251">
    <property type="component" value="Unassembled WGS sequence"/>
</dbReference>
<feature type="transmembrane region" description="Helical" evidence="7">
    <location>
        <begin position="280"/>
        <end position="298"/>
    </location>
</feature>
<dbReference type="InterPro" id="IPR006153">
    <property type="entry name" value="Cation/H_exchanger_TM"/>
</dbReference>
<dbReference type="PROSITE" id="PS51257">
    <property type="entry name" value="PROKAR_LIPOPROTEIN"/>
    <property type="match status" value="1"/>
</dbReference>
<keyword evidence="6 7" id="KW-0472">Membrane</keyword>
<feature type="transmembrane region" description="Helical" evidence="7">
    <location>
        <begin position="60"/>
        <end position="78"/>
    </location>
</feature>
<dbReference type="EMBL" id="CWGJ01000012">
    <property type="protein sequence ID" value="CRX38449.1"/>
    <property type="molecule type" value="Genomic_DNA"/>
</dbReference>
<evidence type="ECO:0000313" key="9">
    <source>
        <dbReference type="EMBL" id="CRX38449.1"/>
    </source>
</evidence>
<dbReference type="Pfam" id="PF02254">
    <property type="entry name" value="TrkA_N"/>
    <property type="match status" value="1"/>
</dbReference>
<dbReference type="Gene3D" id="1.20.1530.20">
    <property type="match status" value="1"/>
</dbReference>
<accession>A0A0H5DRU7</accession>
<evidence type="ECO:0000256" key="6">
    <source>
        <dbReference type="ARBA" id="ARBA00023136"/>
    </source>
</evidence>
<evidence type="ECO:0000256" key="5">
    <source>
        <dbReference type="ARBA" id="ARBA00022989"/>
    </source>
</evidence>
<dbReference type="Gene3D" id="3.40.50.720">
    <property type="entry name" value="NAD(P)-binding Rossmann-like Domain"/>
    <property type="match status" value="1"/>
</dbReference>
<organism evidence="9 10">
    <name type="scientific">Estrella lausannensis</name>
    <dbReference type="NCBI Taxonomy" id="483423"/>
    <lineage>
        <taxon>Bacteria</taxon>
        <taxon>Pseudomonadati</taxon>
        <taxon>Chlamydiota</taxon>
        <taxon>Chlamydiia</taxon>
        <taxon>Parachlamydiales</taxon>
        <taxon>Candidatus Criblamydiaceae</taxon>
        <taxon>Estrella</taxon>
    </lineage>
</organism>
<evidence type="ECO:0000256" key="2">
    <source>
        <dbReference type="ARBA" id="ARBA00005551"/>
    </source>
</evidence>
<dbReference type="PANTHER" id="PTHR42751:SF1">
    <property type="entry name" value="CATION_PROTON ANTIPORTER YBAL-RELATED"/>
    <property type="match status" value="1"/>
</dbReference>
<gene>
    <name evidence="9" type="ORF">ELAC_1106</name>
</gene>
<keyword evidence="5 7" id="KW-1133">Transmembrane helix</keyword>
<dbReference type="InterPro" id="IPR036291">
    <property type="entry name" value="NAD(P)-bd_dom_sf"/>
</dbReference>
<feature type="transmembrane region" description="Helical" evidence="7">
    <location>
        <begin position="226"/>
        <end position="244"/>
    </location>
</feature>
<dbReference type="GO" id="GO:0016020">
    <property type="term" value="C:membrane"/>
    <property type="evidence" value="ECO:0007669"/>
    <property type="project" value="UniProtKB-SubCell"/>
</dbReference>
<feature type="transmembrane region" description="Helical" evidence="7">
    <location>
        <begin position="184"/>
        <end position="206"/>
    </location>
</feature>
<keyword evidence="10" id="KW-1185">Reference proteome</keyword>
<dbReference type="OrthoDB" id="9793589at2"/>
<evidence type="ECO:0000313" key="10">
    <source>
        <dbReference type="Proteomes" id="UP000220251"/>
    </source>
</evidence>